<feature type="transmembrane region" description="Helical" evidence="1">
    <location>
        <begin position="12"/>
        <end position="27"/>
    </location>
</feature>
<dbReference type="Pfam" id="PF03729">
    <property type="entry name" value="DUF308"/>
    <property type="match status" value="2"/>
</dbReference>
<keyword evidence="1" id="KW-0472">Membrane</keyword>
<feature type="transmembrane region" description="Helical" evidence="1">
    <location>
        <begin position="144"/>
        <end position="167"/>
    </location>
</feature>
<dbReference type="OrthoDB" id="1043841at2"/>
<feature type="transmembrane region" description="Helical" evidence="1">
    <location>
        <begin position="33"/>
        <end position="53"/>
    </location>
</feature>
<dbReference type="Proteomes" id="UP000249375">
    <property type="component" value="Chromosome"/>
</dbReference>
<dbReference type="RefSeq" id="WP_111898642.1">
    <property type="nucleotide sequence ID" value="NZ_CP033459.1"/>
</dbReference>
<reference evidence="2 3" key="1">
    <citation type="submission" date="2018-11" db="EMBL/GenBank/DDBJ databases">
        <authorList>
            <person name="Na S.W."/>
            <person name="Baik M."/>
        </authorList>
    </citation>
    <scope>NUCLEOTIDE SEQUENCE [LARGE SCALE GENOMIC DNA]</scope>
    <source>
        <strain evidence="2 3">E39</strain>
    </source>
</reference>
<evidence type="ECO:0000256" key="1">
    <source>
        <dbReference type="SAM" id="Phobius"/>
    </source>
</evidence>
<dbReference type="KEGG" id="alq:C7Y71_002965"/>
<dbReference type="EMBL" id="CP033459">
    <property type="protein sequence ID" value="QFQ12063.1"/>
    <property type="molecule type" value="Genomic_DNA"/>
</dbReference>
<dbReference type="AlphaFoldDB" id="A0A5P8E4X9"/>
<keyword evidence="1" id="KW-1133">Transmembrane helix</keyword>
<gene>
    <name evidence="2" type="ORF">C7Y71_002965</name>
</gene>
<evidence type="ECO:0000313" key="3">
    <source>
        <dbReference type="Proteomes" id="UP000249375"/>
    </source>
</evidence>
<feature type="transmembrane region" description="Helical" evidence="1">
    <location>
        <begin position="60"/>
        <end position="77"/>
    </location>
</feature>
<feature type="transmembrane region" description="Helical" evidence="1">
    <location>
        <begin position="119"/>
        <end position="138"/>
    </location>
</feature>
<organism evidence="2 3">
    <name type="scientific">Pseudoprevotella muciniphila</name>
    <dbReference type="NCBI Taxonomy" id="2133944"/>
    <lineage>
        <taxon>Bacteria</taxon>
        <taxon>Pseudomonadati</taxon>
        <taxon>Bacteroidota</taxon>
        <taxon>Bacteroidia</taxon>
        <taxon>Bacteroidales</taxon>
        <taxon>Prevotellaceae</taxon>
        <taxon>Pseudoprevotella</taxon>
    </lineage>
</organism>
<keyword evidence="1" id="KW-0812">Transmembrane</keyword>
<name>A0A5P8E4X9_9BACT</name>
<accession>A0A5P8E4X9</accession>
<sequence length="193" mass="21447">MKKFLQSALQRSLFLLALGVLIVLVSHDATRWLVIGSGILFVLIGGLTIISNFREETPSELAPIASGGSILFGVLLICKSEMFIQIMMYVLAGLLILVSLTQFNTLFTAHKRGVKIHTGLYILPAVLFTFGVLCMFFWHEALALIVTLIGCGFIVYALLELCIIFFVHRLDKKSVKEDKAKEDVVEIKAEEVE</sequence>
<evidence type="ECO:0000313" key="2">
    <source>
        <dbReference type="EMBL" id="QFQ12063.1"/>
    </source>
</evidence>
<keyword evidence="3" id="KW-1185">Reference proteome</keyword>
<dbReference type="InterPro" id="IPR005325">
    <property type="entry name" value="DUF308_memb"/>
</dbReference>
<feature type="transmembrane region" description="Helical" evidence="1">
    <location>
        <begin position="83"/>
        <end position="107"/>
    </location>
</feature>
<evidence type="ECO:0008006" key="4">
    <source>
        <dbReference type="Google" id="ProtNLM"/>
    </source>
</evidence>
<proteinExistence type="predicted"/>
<protein>
    <recommendedName>
        <fullName evidence="4">DUF308 domain-containing protein</fullName>
    </recommendedName>
</protein>